<dbReference type="PANTHER" id="PTHR30244:SF34">
    <property type="entry name" value="DTDP-4-AMINO-4,6-DIDEOXYGALACTOSE TRANSAMINASE"/>
    <property type="match status" value="1"/>
</dbReference>
<accession>A0A2U3L6Q4</accession>
<dbReference type="Gene3D" id="3.90.1150.10">
    <property type="entry name" value="Aspartate Aminotransferase, domain 1"/>
    <property type="match status" value="1"/>
</dbReference>
<gene>
    <name evidence="5" type="ORF">SBA1_760004</name>
</gene>
<dbReference type="InterPro" id="IPR015421">
    <property type="entry name" value="PyrdxlP-dep_Trfase_major"/>
</dbReference>
<dbReference type="AlphaFoldDB" id="A0A2U3L6Q4"/>
<dbReference type="CDD" id="cd00616">
    <property type="entry name" value="AHBA_syn"/>
    <property type="match status" value="1"/>
</dbReference>
<reference evidence="6" key="1">
    <citation type="submission" date="2018-02" db="EMBL/GenBank/DDBJ databases">
        <authorList>
            <person name="Hausmann B."/>
        </authorList>
    </citation>
    <scope>NUCLEOTIDE SEQUENCE [LARGE SCALE GENOMIC DNA]</scope>
    <source>
        <strain evidence="6">Peat soil MAG SbA1</strain>
    </source>
</reference>
<dbReference type="Pfam" id="PF01041">
    <property type="entry name" value="DegT_DnrJ_EryC1"/>
    <property type="match status" value="2"/>
</dbReference>
<dbReference type="PIRSF" id="PIRSF000390">
    <property type="entry name" value="PLP_StrS"/>
    <property type="match status" value="1"/>
</dbReference>
<dbReference type="GO" id="GO:0030170">
    <property type="term" value="F:pyridoxal phosphate binding"/>
    <property type="evidence" value="ECO:0007669"/>
    <property type="project" value="TreeGrafter"/>
</dbReference>
<evidence type="ECO:0000256" key="4">
    <source>
        <dbReference type="RuleBase" id="RU004508"/>
    </source>
</evidence>
<keyword evidence="3 4" id="KW-0663">Pyridoxal phosphate</keyword>
<evidence type="ECO:0000256" key="2">
    <source>
        <dbReference type="PIRSR" id="PIRSR000390-1"/>
    </source>
</evidence>
<dbReference type="EMBL" id="OMOD01000173">
    <property type="protein sequence ID" value="SPF47614.1"/>
    <property type="molecule type" value="Genomic_DNA"/>
</dbReference>
<evidence type="ECO:0000256" key="1">
    <source>
        <dbReference type="ARBA" id="ARBA00037999"/>
    </source>
</evidence>
<dbReference type="InterPro" id="IPR015424">
    <property type="entry name" value="PyrdxlP-dep_Trfase"/>
</dbReference>
<dbReference type="GO" id="GO:0008483">
    <property type="term" value="F:transaminase activity"/>
    <property type="evidence" value="ECO:0007669"/>
    <property type="project" value="TreeGrafter"/>
</dbReference>
<proteinExistence type="inferred from homology"/>
<dbReference type="InterPro" id="IPR015422">
    <property type="entry name" value="PyrdxlP-dep_Trfase_small"/>
</dbReference>
<name>A0A2U3L6Q4_9BACT</name>
<dbReference type="Proteomes" id="UP000238701">
    <property type="component" value="Unassembled WGS sequence"/>
</dbReference>
<dbReference type="InterPro" id="IPR000653">
    <property type="entry name" value="DegT/StrS_aminotransferase"/>
</dbReference>
<protein>
    <submittedName>
        <fullName evidence="5">Predicted pyridoxal phosphate-dependent enzyme apparently involved in regulation of cell wall biogenesis</fullName>
    </submittedName>
</protein>
<dbReference type="OrthoDB" id="9810913at2"/>
<comment type="similarity">
    <text evidence="1 4">Belongs to the DegT/DnrJ/EryC1 family.</text>
</comment>
<evidence type="ECO:0000313" key="5">
    <source>
        <dbReference type="EMBL" id="SPF47614.1"/>
    </source>
</evidence>
<organism evidence="5 6">
    <name type="scientific">Candidatus Sulfotelmatobacter kueseliae</name>
    <dbReference type="NCBI Taxonomy" id="2042962"/>
    <lineage>
        <taxon>Bacteria</taxon>
        <taxon>Pseudomonadati</taxon>
        <taxon>Acidobacteriota</taxon>
        <taxon>Terriglobia</taxon>
        <taxon>Terriglobales</taxon>
        <taxon>Candidatus Korobacteraceae</taxon>
        <taxon>Candidatus Sulfotelmatobacter</taxon>
    </lineage>
</organism>
<feature type="modified residue" description="N6-(pyridoxal phosphate)lysine" evidence="3">
    <location>
        <position position="212"/>
    </location>
</feature>
<evidence type="ECO:0000313" key="6">
    <source>
        <dbReference type="Proteomes" id="UP000238701"/>
    </source>
</evidence>
<evidence type="ECO:0000256" key="3">
    <source>
        <dbReference type="PIRSR" id="PIRSR000390-2"/>
    </source>
</evidence>
<dbReference type="Gene3D" id="3.40.640.10">
    <property type="entry name" value="Type I PLP-dependent aspartate aminotransferase-like (Major domain)"/>
    <property type="match status" value="2"/>
</dbReference>
<dbReference type="SUPFAM" id="SSF53383">
    <property type="entry name" value="PLP-dependent transferases"/>
    <property type="match status" value="1"/>
</dbReference>
<sequence length="437" mass="48286">MSKLALLGGSKAKHKPFPVWPQYDDKERRALTEVLESRVWWRTPGTKTLEFEKAFAGYHGARHGIAVTNGTAALEVTMAALGINHGDEVIVPNFTFVATASAVLFANALPVLVDVDPETHCIDPALAEAAITPRTKAIIAVHMGGHPADLDRLQELWHMGGHPADLDRLQELCKRNGIHLVEDSAHAHGSEWKGRKIGTFGTAGTFSFQASKLMTAGEGGMIISNDDTFEIQARSVHDCGRMPGEWFYSHFIYGSNYRLSEWQGAVLTVQLTRLEEQTRHRHQNGRLLDKLFGEIPGITPQKCDTRCTRNGQYAYIFHVDAKHFAGITTENFIAALNAEGIPTQASYPPLHELDCFRNGEYRKCLSGAQAAETHAFLKQKFPHTQRAAWETVWIPQFALLGDEEDMREIAAAISKIQRNAGEIAANAAQATAEKVAR</sequence>
<dbReference type="PANTHER" id="PTHR30244">
    <property type="entry name" value="TRANSAMINASE"/>
    <property type="match status" value="1"/>
</dbReference>
<dbReference type="GO" id="GO:0000271">
    <property type="term" value="P:polysaccharide biosynthetic process"/>
    <property type="evidence" value="ECO:0007669"/>
    <property type="project" value="TreeGrafter"/>
</dbReference>
<feature type="active site" description="Proton acceptor" evidence="2">
    <location>
        <position position="212"/>
    </location>
</feature>